<keyword evidence="4" id="KW-0804">Transcription</keyword>
<evidence type="ECO:0000256" key="3">
    <source>
        <dbReference type="ARBA" id="ARBA00023125"/>
    </source>
</evidence>
<dbReference type="GO" id="GO:0003677">
    <property type="term" value="F:DNA binding"/>
    <property type="evidence" value="ECO:0007669"/>
    <property type="project" value="UniProtKB-UniRule"/>
</dbReference>
<dbReference type="PROSITE" id="PS50977">
    <property type="entry name" value="HTH_TETR_2"/>
    <property type="match status" value="1"/>
</dbReference>
<protein>
    <submittedName>
        <fullName evidence="7">TetR family transcriptional regulator</fullName>
    </submittedName>
</protein>
<dbReference type="EMBL" id="MTLA01000202">
    <property type="protein sequence ID" value="OOP67357.1"/>
    <property type="molecule type" value="Genomic_DNA"/>
</dbReference>
<dbReference type="InterPro" id="IPR036271">
    <property type="entry name" value="Tet_transcr_reg_TetR-rel_C_sf"/>
</dbReference>
<comment type="caution">
    <text evidence="7">The sequence shown here is derived from an EMBL/GenBank/DDBJ whole genome shotgun (WGS) entry which is preliminary data.</text>
</comment>
<dbReference type="Pfam" id="PF00440">
    <property type="entry name" value="TetR_N"/>
    <property type="match status" value="1"/>
</dbReference>
<dbReference type="Proteomes" id="UP000189761">
    <property type="component" value="Unassembled WGS sequence"/>
</dbReference>
<dbReference type="InterPro" id="IPR009057">
    <property type="entry name" value="Homeodomain-like_sf"/>
</dbReference>
<evidence type="ECO:0000259" key="6">
    <source>
        <dbReference type="PROSITE" id="PS50977"/>
    </source>
</evidence>
<keyword evidence="1" id="KW-0678">Repressor</keyword>
<feature type="domain" description="HTH tetR-type" evidence="6">
    <location>
        <begin position="8"/>
        <end position="68"/>
    </location>
</feature>
<evidence type="ECO:0000256" key="4">
    <source>
        <dbReference type="ARBA" id="ARBA00023163"/>
    </source>
</evidence>
<dbReference type="PROSITE" id="PS01081">
    <property type="entry name" value="HTH_TETR_1"/>
    <property type="match status" value="1"/>
</dbReference>
<sequence length="197" mass="22793">MPKIVDHEQRRTQIAEATWRVILDNGMEGATVRNIAKEAGLSLGALRHYFSTQNELLIYAMNLVKERVTERVNKIVMSDLPPKEKVVSILMEIVPVNTETKAEMEVWLTFTFYSKSKVDIFDHVNDGIFQGIQKLMTLLEMNQLLKKNVNKDIEVERLYAIVDGLAFHAMQEPQRVTKEWIHSVFTYHLDSICIDDE</sequence>
<proteinExistence type="predicted"/>
<evidence type="ECO:0000256" key="1">
    <source>
        <dbReference type="ARBA" id="ARBA00022491"/>
    </source>
</evidence>
<evidence type="ECO:0000256" key="2">
    <source>
        <dbReference type="ARBA" id="ARBA00023015"/>
    </source>
</evidence>
<dbReference type="SUPFAM" id="SSF48498">
    <property type="entry name" value="Tetracyclin repressor-like, C-terminal domain"/>
    <property type="match status" value="1"/>
</dbReference>
<evidence type="ECO:0000313" key="7">
    <source>
        <dbReference type="EMBL" id="OOP67357.1"/>
    </source>
</evidence>
<dbReference type="RefSeq" id="WP_078110699.1">
    <property type="nucleotide sequence ID" value="NZ_CP065424.1"/>
</dbReference>
<dbReference type="InterPro" id="IPR023772">
    <property type="entry name" value="DNA-bd_HTH_TetR-type_CS"/>
</dbReference>
<organism evidence="7 8">
    <name type="scientific">Heyndrickxia oleronia</name>
    <dbReference type="NCBI Taxonomy" id="38875"/>
    <lineage>
        <taxon>Bacteria</taxon>
        <taxon>Bacillati</taxon>
        <taxon>Bacillota</taxon>
        <taxon>Bacilli</taxon>
        <taxon>Bacillales</taxon>
        <taxon>Bacillaceae</taxon>
        <taxon>Heyndrickxia</taxon>
    </lineage>
</organism>
<dbReference type="InterPro" id="IPR001647">
    <property type="entry name" value="HTH_TetR"/>
</dbReference>
<dbReference type="Gene3D" id="1.10.357.10">
    <property type="entry name" value="Tetracycline Repressor, domain 2"/>
    <property type="match status" value="1"/>
</dbReference>
<evidence type="ECO:0000313" key="8">
    <source>
        <dbReference type="Proteomes" id="UP000189761"/>
    </source>
</evidence>
<keyword evidence="3 5" id="KW-0238">DNA-binding</keyword>
<dbReference type="InterPro" id="IPR039538">
    <property type="entry name" value="BetI_C"/>
</dbReference>
<reference evidence="7 8" key="1">
    <citation type="submission" date="2017-01" db="EMBL/GenBank/DDBJ databases">
        <title>Draft genome sequence of Bacillus oleronius.</title>
        <authorList>
            <person name="Allam M."/>
        </authorList>
    </citation>
    <scope>NUCLEOTIDE SEQUENCE [LARGE SCALE GENOMIC DNA]</scope>
    <source>
        <strain evidence="7 8">DSM 9356</strain>
    </source>
</reference>
<name>A0A8E2LE48_9BACI</name>
<gene>
    <name evidence="7" type="ORF">BWZ43_16150</name>
</gene>
<feature type="DNA-binding region" description="H-T-H motif" evidence="5">
    <location>
        <begin position="31"/>
        <end position="50"/>
    </location>
</feature>
<dbReference type="SUPFAM" id="SSF46689">
    <property type="entry name" value="Homeodomain-like"/>
    <property type="match status" value="1"/>
</dbReference>
<keyword evidence="8" id="KW-1185">Reference proteome</keyword>
<accession>A0A8E2LE48</accession>
<keyword evidence="2" id="KW-0805">Transcription regulation</keyword>
<dbReference type="Pfam" id="PF13977">
    <property type="entry name" value="TetR_C_6"/>
    <property type="match status" value="1"/>
</dbReference>
<evidence type="ECO:0000256" key="5">
    <source>
        <dbReference type="PROSITE-ProRule" id="PRU00335"/>
    </source>
</evidence>
<dbReference type="AlphaFoldDB" id="A0A8E2LE48"/>